<keyword evidence="8" id="KW-0753">Steroid metabolism</keyword>
<feature type="binding site" evidence="10">
    <location>
        <position position="104"/>
    </location>
    <ligand>
        <name>substrate</name>
    </ligand>
</feature>
<accession>A0AAV4JS82</accession>
<organism evidence="12 13">
    <name type="scientific">Elysia marginata</name>
    <dbReference type="NCBI Taxonomy" id="1093978"/>
    <lineage>
        <taxon>Eukaryota</taxon>
        <taxon>Metazoa</taxon>
        <taxon>Spiralia</taxon>
        <taxon>Lophotrochozoa</taxon>
        <taxon>Mollusca</taxon>
        <taxon>Gastropoda</taxon>
        <taxon>Heterobranchia</taxon>
        <taxon>Euthyneura</taxon>
        <taxon>Panpulmonata</taxon>
        <taxon>Sacoglossa</taxon>
        <taxon>Placobranchoidea</taxon>
        <taxon>Plakobranchidae</taxon>
        <taxon>Elysia</taxon>
    </lineage>
</organism>
<dbReference type="GO" id="GO:0008395">
    <property type="term" value="F:steroid hydroxylase activity"/>
    <property type="evidence" value="ECO:0007669"/>
    <property type="project" value="TreeGrafter"/>
</dbReference>
<evidence type="ECO:0000256" key="4">
    <source>
        <dbReference type="ARBA" id="ARBA00022617"/>
    </source>
</evidence>
<feature type="binding site" description="axial binding residue" evidence="9">
    <location>
        <position position="487"/>
    </location>
    <ligand>
        <name>heme</name>
        <dbReference type="ChEBI" id="CHEBI:30413"/>
    </ligand>
    <ligandPart>
        <name>Fe</name>
        <dbReference type="ChEBI" id="CHEBI:18248"/>
    </ligandPart>
</feature>
<keyword evidence="5 9" id="KW-0479">Metal-binding</keyword>
<dbReference type="EMBL" id="BMAT01014052">
    <property type="protein sequence ID" value="GFS25638.1"/>
    <property type="molecule type" value="Genomic_DNA"/>
</dbReference>
<gene>
    <name evidence="12" type="ORF">ElyMa_007031700</name>
</gene>
<evidence type="ECO:0000256" key="10">
    <source>
        <dbReference type="PIRSR" id="PIRSR000047-2"/>
    </source>
</evidence>
<sequence>MTIRSRHTMIGLLSIALWLRRAGEPPVPRGHWFWGNCIQFKEHAVKFLLKAHAQCGDVFTVRFLNQHITMVLDVHSYEKFSKERNFDFHEITKQVNQNVFHYELVNSRKMISEAGQKVNGRHLFTSMENFALNLKNAFRDMKSGNSEKQAVGSCSTAQLSDNERVRDLNVINSSTSINTTATGSSSNIIWPPIYKENQLERPQIIPNPSITTFDKMSTCWHEDDLRNFASRTFFSPLFYTIFGRDTKGQDTSFHPQVFHKMFDQFHKYFNFLWLGVPHQLFPEAMSAGAVLAQQPTSTEMMAREGCSEYIKFATDFMLRHSQSEQDIVGHNLVFLHVNYNTFRVVYWCMYKLMEDAKIMAALREEVEEVVEAKRSGSSPEEAAAEFTADDIHKLTLVDSFLKEVIRSMSGVFMIRKVLEDTVFTTDSGINYNIRKGDRVAIYPPAFHYDPEIYEQPETFKFDRFVDATFYKNGKIVKHPLIGFGSLCPGQKFAILQIKWFIINLLNSFKLELLDGERTGPNTNMYGHEILPPTHDVRCRFLAKDSPVTLTYVNNYGSHKTRNL</sequence>
<comment type="pathway">
    <text evidence="2">Lipid metabolism; bile acid biosynthesis.</text>
</comment>
<keyword evidence="8" id="KW-0443">Lipid metabolism</keyword>
<keyword evidence="4 9" id="KW-0349">Heme</keyword>
<comment type="cofactor">
    <cofactor evidence="1 9">
        <name>heme</name>
        <dbReference type="ChEBI" id="CHEBI:30413"/>
    </cofactor>
</comment>
<dbReference type="SUPFAM" id="SSF48264">
    <property type="entry name" value="Cytochrome P450"/>
    <property type="match status" value="2"/>
</dbReference>
<reference evidence="12 13" key="1">
    <citation type="journal article" date="2021" name="Elife">
        <title>Chloroplast acquisition without the gene transfer in kleptoplastic sea slugs, Plakobranchus ocellatus.</title>
        <authorList>
            <person name="Maeda T."/>
            <person name="Takahashi S."/>
            <person name="Yoshida T."/>
            <person name="Shimamura S."/>
            <person name="Takaki Y."/>
            <person name="Nagai Y."/>
            <person name="Toyoda A."/>
            <person name="Suzuki Y."/>
            <person name="Arimoto A."/>
            <person name="Ishii H."/>
            <person name="Satoh N."/>
            <person name="Nishiyama T."/>
            <person name="Hasebe M."/>
            <person name="Maruyama T."/>
            <person name="Minagawa J."/>
            <person name="Obokata J."/>
            <person name="Shigenobu S."/>
        </authorList>
    </citation>
    <scope>NUCLEOTIDE SEQUENCE [LARGE SCALE GENOMIC DNA]</scope>
</reference>
<dbReference type="InterPro" id="IPR036396">
    <property type="entry name" value="Cyt_P450_sf"/>
</dbReference>
<dbReference type="GO" id="GO:0020037">
    <property type="term" value="F:heme binding"/>
    <property type="evidence" value="ECO:0007669"/>
    <property type="project" value="InterPro"/>
</dbReference>
<comment type="similarity">
    <text evidence="3">Belongs to the cytochrome P450 family.</text>
</comment>
<dbReference type="GO" id="GO:0005506">
    <property type="term" value="F:iron ion binding"/>
    <property type="evidence" value="ECO:0007669"/>
    <property type="project" value="InterPro"/>
</dbReference>
<dbReference type="PANTHER" id="PTHR24304:SF4">
    <property type="entry name" value="CYTOCHROME P450"/>
    <property type="match status" value="1"/>
</dbReference>
<evidence type="ECO:0000256" key="1">
    <source>
        <dbReference type="ARBA" id="ARBA00001971"/>
    </source>
</evidence>
<keyword evidence="7 9" id="KW-0408">Iron</keyword>
<feature type="signal peptide" evidence="11">
    <location>
        <begin position="1"/>
        <end position="23"/>
    </location>
</feature>
<evidence type="ECO:0000256" key="8">
    <source>
        <dbReference type="ARBA" id="ARBA00023221"/>
    </source>
</evidence>
<evidence type="ECO:0000256" key="5">
    <source>
        <dbReference type="ARBA" id="ARBA00022723"/>
    </source>
</evidence>
<evidence type="ECO:0000313" key="12">
    <source>
        <dbReference type="EMBL" id="GFS25638.1"/>
    </source>
</evidence>
<keyword evidence="11" id="KW-0732">Signal</keyword>
<evidence type="ECO:0000256" key="6">
    <source>
        <dbReference type="ARBA" id="ARBA00023002"/>
    </source>
</evidence>
<dbReference type="PANTHER" id="PTHR24304">
    <property type="entry name" value="CYTOCHROME P450 FAMILY 7"/>
    <property type="match status" value="1"/>
</dbReference>
<dbReference type="Proteomes" id="UP000762676">
    <property type="component" value="Unassembled WGS sequence"/>
</dbReference>
<dbReference type="GO" id="GO:0016705">
    <property type="term" value="F:oxidoreductase activity, acting on paired donors, with incorporation or reduction of molecular oxygen"/>
    <property type="evidence" value="ECO:0007669"/>
    <property type="project" value="InterPro"/>
</dbReference>
<evidence type="ECO:0000256" key="2">
    <source>
        <dbReference type="ARBA" id="ARBA00004860"/>
    </source>
</evidence>
<dbReference type="InterPro" id="IPR050529">
    <property type="entry name" value="CYP450_sterol_14alpha_dmase"/>
</dbReference>
<feature type="chain" id="PRO_5043461546" evidence="11">
    <location>
        <begin position="24"/>
        <end position="563"/>
    </location>
</feature>
<name>A0AAV4JS82_9GAST</name>
<protein>
    <submittedName>
        <fullName evidence="12">Cholesterol 7-alpha-monooxygenase</fullName>
    </submittedName>
</protein>
<dbReference type="GO" id="GO:0006699">
    <property type="term" value="P:bile acid biosynthetic process"/>
    <property type="evidence" value="ECO:0007669"/>
    <property type="project" value="TreeGrafter"/>
</dbReference>
<dbReference type="InterPro" id="IPR002401">
    <property type="entry name" value="Cyt_P450_E_grp-I"/>
</dbReference>
<dbReference type="AlphaFoldDB" id="A0AAV4JS82"/>
<dbReference type="InterPro" id="IPR001128">
    <property type="entry name" value="Cyt_P450"/>
</dbReference>
<dbReference type="PIRSF" id="PIRSF000047">
    <property type="entry name" value="Cytochrome_CYPVIIA1"/>
    <property type="match status" value="1"/>
</dbReference>
<evidence type="ECO:0000256" key="7">
    <source>
        <dbReference type="ARBA" id="ARBA00023004"/>
    </source>
</evidence>
<dbReference type="InterPro" id="IPR024204">
    <property type="entry name" value="Cyt_P450_CYP7A1-type"/>
</dbReference>
<keyword evidence="6" id="KW-0560">Oxidoreductase</keyword>
<dbReference type="Gene3D" id="1.10.630.10">
    <property type="entry name" value="Cytochrome P450"/>
    <property type="match status" value="1"/>
</dbReference>
<dbReference type="Pfam" id="PF00067">
    <property type="entry name" value="p450"/>
    <property type="match status" value="1"/>
</dbReference>
<evidence type="ECO:0000256" key="11">
    <source>
        <dbReference type="SAM" id="SignalP"/>
    </source>
</evidence>
<keyword evidence="13" id="KW-1185">Reference proteome</keyword>
<evidence type="ECO:0000256" key="3">
    <source>
        <dbReference type="ARBA" id="ARBA00010617"/>
    </source>
</evidence>
<feature type="binding site" evidence="10">
    <location>
        <position position="340"/>
    </location>
    <ligand>
        <name>substrate</name>
    </ligand>
</feature>
<comment type="caution">
    <text evidence="12">The sequence shown here is derived from an EMBL/GenBank/DDBJ whole genome shotgun (WGS) entry which is preliminary data.</text>
</comment>
<dbReference type="PRINTS" id="PR00463">
    <property type="entry name" value="EP450I"/>
</dbReference>
<proteinExistence type="inferred from homology"/>
<dbReference type="GO" id="GO:0042632">
    <property type="term" value="P:cholesterol homeostasis"/>
    <property type="evidence" value="ECO:0007669"/>
    <property type="project" value="TreeGrafter"/>
</dbReference>
<feature type="binding site" evidence="10">
    <location>
        <position position="438"/>
    </location>
    <ligand>
        <name>substrate</name>
    </ligand>
</feature>
<evidence type="ECO:0000256" key="9">
    <source>
        <dbReference type="PIRSR" id="PIRSR000047-1"/>
    </source>
</evidence>
<evidence type="ECO:0000313" key="13">
    <source>
        <dbReference type="Proteomes" id="UP000762676"/>
    </source>
</evidence>